<organism evidence="1 2">
    <name type="scientific">Rattus norvegicus</name>
    <name type="common">Rat</name>
    <dbReference type="NCBI Taxonomy" id="10116"/>
    <lineage>
        <taxon>Eukaryota</taxon>
        <taxon>Metazoa</taxon>
        <taxon>Chordata</taxon>
        <taxon>Craniata</taxon>
        <taxon>Vertebrata</taxon>
        <taxon>Euteleostomi</taxon>
        <taxon>Mammalia</taxon>
        <taxon>Eutheria</taxon>
        <taxon>Euarchontoglires</taxon>
        <taxon>Glires</taxon>
        <taxon>Rodentia</taxon>
        <taxon>Myomorpha</taxon>
        <taxon>Muroidea</taxon>
        <taxon>Muridae</taxon>
        <taxon>Murinae</taxon>
        <taxon>Rattus</taxon>
    </lineage>
</organism>
<dbReference type="EMBL" id="CH473961">
    <property type="protein sequence ID" value="EDM01348.1"/>
    <property type="molecule type" value="Genomic_DNA"/>
</dbReference>
<sequence>MRIRESGHTVYIYYCSWASTVLWVPNLHLSTQSIMFYANLCDFPRVGK</sequence>
<accession>A6II51</accession>
<reference evidence="2" key="1">
    <citation type="submission" date="2005-09" db="EMBL/GenBank/DDBJ databases">
        <authorList>
            <person name="Mural R.J."/>
            <person name="Li P.W."/>
            <person name="Adams M.D."/>
            <person name="Amanatides P.G."/>
            <person name="Baden-Tillson H."/>
            <person name="Barnstead M."/>
            <person name="Chin S.H."/>
            <person name="Dew I."/>
            <person name="Evans C.A."/>
            <person name="Ferriera S."/>
            <person name="Flanigan M."/>
            <person name="Fosler C."/>
            <person name="Glodek A."/>
            <person name="Gu Z."/>
            <person name="Holt R.A."/>
            <person name="Jennings D."/>
            <person name="Kraft C.L."/>
            <person name="Lu F."/>
            <person name="Nguyen T."/>
            <person name="Nusskern D.R."/>
            <person name="Pfannkoch C.M."/>
            <person name="Sitter C."/>
            <person name="Sutton G.G."/>
            <person name="Venter J.C."/>
            <person name="Wang Z."/>
            <person name="Woodage T."/>
            <person name="Zheng X.H."/>
            <person name="Zhong F."/>
        </authorList>
    </citation>
    <scope>NUCLEOTIDE SEQUENCE [LARGE SCALE GENOMIC DNA]</scope>
    <source>
        <strain>BN</strain>
        <strain evidence="2">Sprague-Dawley</strain>
    </source>
</reference>
<gene>
    <name evidence="1" type="ORF">rCG_63405</name>
</gene>
<protein>
    <submittedName>
        <fullName evidence="1">RCG63405, isoform CRA_a</fullName>
    </submittedName>
</protein>
<evidence type="ECO:0000313" key="2">
    <source>
        <dbReference type="Proteomes" id="UP000234681"/>
    </source>
</evidence>
<proteinExistence type="predicted"/>
<dbReference type="Proteomes" id="UP000234681">
    <property type="component" value="Chromosome 2"/>
</dbReference>
<evidence type="ECO:0000313" key="1">
    <source>
        <dbReference type="EMBL" id="EDM01348.1"/>
    </source>
</evidence>
<dbReference type="AlphaFoldDB" id="A6II51"/>
<name>A6II51_RAT</name>